<keyword evidence="2" id="KW-1185">Reference proteome</keyword>
<evidence type="ECO:0008006" key="3">
    <source>
        <dbReference type="Google" id="ProtNLM"/>
    </source>
</evidence>
<accession>A0A327JJ57</accession>
<dbReference type="EMBL" id="NPEU01001008">
    <property type="protein sequence ID" value="RAI25746.1"/>
    <property type="molecule type" value="Genomic_DNA"/>
</dbReference>
<feature type="non-terminal residue" evidence="1">
    <location>
        <position position="1"/>
    </location>
</feature>
<gene>
    <name evidence="1" type="ORF">CH338_31095</name>
</gene>
<evidence type="ECO:0000313" key="1">
    <source>
        <dbReference type="EMBL" id="RAI25746.1"/>
    </source>
</evidence>
<organism evidence="1 2">
    <name type="scientific">Rhodoplanes elegans</name>
    <dbReference type="NCBI Taxonomy" id="29408"/>
    <lineage>
        <taxon>Bacteria</taxon>
        <taxon>Pseudomonadati</taxon>
        <taxon>Pseudomonadota</taxon>
        <taxon>Alphaproteobacteria</taxon>
        <taxon>Hyphomicrobiales</taxon>
        <taxon>Nitrobacteraceae</taxon>
        <taxon>Rhodoplanes</taxon>
    </lineage>
</organism>
<protein>
    <recommendedName>
        <fullName evidence="3">DUF883 domain-containing protein</fullName>
    </recommendedName>
</protein>
<comment type="caution">
    <text evidence="1">The sequence shown here is derived from an EMBL/GenBank/DDBJ whole genome shotgun (WGS) entry which is preliminary data.</text>
</comment>
<dbReference type="AlphaFoldDB" id="A0A327JJ57"/>
<reference evidence="1 2" key="1">
    <citation type="submission" date="2017-07" db="EMBL/GenBank/DDBJ databases">
        <title>Draft Genome Sequences of Select Purple Nonsulfur Bacteria.</title>
        <authorList>
            <person name="Lasarre B."/>
            <person name="Mckinlay J.B."/>
        </authorList>
    </citation>
    <scope>NUCLEOTIDE SEQUENCE [LARGE SCALE GENOMIC DNA]</scope>
    <source>
        <strain evidence="1 2">DSM 11907</strain>
    </source>
</reference>
<dbReference type="Proteomes" id="UP000248863">
    <property type="component" value="Unassembled WGS sequence"/>
</dbReference>
<sequence>AGRAAGLASSAADGVRRGAHDLGDRATGVGRGAYDAASGAYERAADLGHEAYDRAADLGQGAYARARSVGESIADQASHAQAGLMRIVREQPLVVGAVGLALGALIGAAMPRSRTEDQLMGEAADDMKQAASEAVRSYYGE</sequence>
<name>A0A327JJ57_9BRAD</name>
<evidence type="ECO:0000313" key="2">
    <source>
        <dbReference type="Proteomes" id="UP000248863"/>
    </source>
</evidence>
<proteinExistence type="predicted"/>
<feature type="non-terminal residue" evidence="1">
    <location>
        <position position="141"/>
    </location>
</feature>